<evidence type="ECO:0000313" key="2">
    <source>
        <dbReference type="EMBL" id="PIP25005.1"/>
    </source>
</evidence>
<evidence type="ECO:0000256" key="1">
    <source>
        <dbReference type="SAM" id="Phobius"/>
    </source>
</evidence>
<evidence type="ECO:0008006" key="4">
    <source>
        <dbReference type="Google" id="ProtNLM"/>
    </source>
</evidence>
<sequence>MWLHPEITVGLWSKGGVPIWQTFAYTTLWTSLTMTITYYGIGLAERWLIGRGIIKETTIKKWLGWWQSRDNNFKTAGPKKRITNWLSRQKNWTILTCGFVPFVYGLPAAVIATVKVLEIKNGLLILLIGNLFRNGVICASIYYPIYQILTRIFS</sequence>
<organism evidence="2 3">
    <name type="scientific">Candidatus Nealsonbacteria bacterium CG23_combo_of_CG06-09_8_20_14_all_36_12</name>
    <dbReference type="NCBI Taxonomy" id="1974718"/>
    <lineage>
        <taxon>Bacteria</taxon>
        <taxon>Candidatus Nealsoniibacteriota</taxon>
    </lineage>
</organism>
<keyword evidence="1" id="KW-1133">Transmembrane helix</keyword>
<keyword evidence="1" id="KW-0812">Transmembrane</keyword>
<name>A0A2G9Z0I2_9BACT</name>
<gene>
    <name evidence="2" type="ORF">COX34_01095</name>
</gene>
<proteinExistence type="predicted"/>
<keyword evidence="1" id="KW-0472">Membrane</keyword>
<accession>A0A2G9Z0I2</accession>
<dbReference type="EMBL" id="PCRS01000017">
    <property type="protein sequence ID" value="PIP25005.1"/>
    <property type="molecule type" value="Genomic_DNA"/>
</dbReference>
<evidence type="ECO:0000313" key="3">
    <source>
        <dbReference type="Proteomes" id="UP000228681"/>
    </source>
</evidence>
<comment type="caution">
    <text evidence="2">The sequence shown here is derived from an EMBL/GenBank/DDBJ whole genome shotgun (WGS) entry which is preliminary data.</text>
</comment>
<dbReference type="Proteomes" id="UP000228681">
    <property type="component" value="Unassembled WGS sequence"/>
</dbReference>
<protein>
    <recommendedName>
        <fullName evidence="4">VTT domain-containing protein</fullName>
    </recommendedName>
</protein>
<dbReference type="AlphaFoldDB" id="A0A2G9Z0I2"/>
<feature type="transmembrane region" description="Helical" evidence="1">
    <location>
        <begin position="20"/>
        <end position="41"/>
    </location>
</feature>
<feature type="transmembrane region" description="Helical" evidence="1">
    <location>
        <begin position="92"/>
        <end position="117"/>
    </location>
</feature>
<reference evidence="2 3" key="1">
    <citation type="submission" date="2017-09" db="EMBL/GenBank/DDBJ databases">
        <title>Depth-based differentiation of microbial function through sediment-hosted aquifers and enrichment of novel symbionts in the deep terrestrial subsurface.</title>
        <authorList>
            <person name="Probst A.J."/>
            <person name="Ladd B."/>
            <person name="Jarett J.K."/>
            <person name="Geller-Mcgrath D.E."/>
            <person name="Sieber C.M."/>
            <person name="Emerson J.B."/>
            <person name="Anantharaman K."/>
            <person name="Thomas B.C."/>
            <person name="Malmstrom R."/>
            <person name="Stieglmeier M."/>
            <person name="Klingl A."/>
            <person name="Woyke T."/>
            <person name="Ryan C.M."/>
            <person name="Banfield J.F."/>
        </authorList>
    </citation>
    <scope>NUCLEOTIDE SEQUENCE [LARGE SCALE GENOMIC DNA]</scope>
    <source>
        <strain evidence="2">CG23_combo_of_CG06-09_8_20_14_all_36_12</strain>
    </source>
</reference>
<feature type="transmembrane region" description="Helical" evidence="1">
    <location>
        <begin position="123"/>
        <end position="145"/>
    </location>
</feature>